<organism evidence="7">
    <name type="scientific">freshwater metagenome</name>
    <dbReference type="NCBI Taxonomy" id="449393"/>
    <lineage>
        <taxon>unclassified sequences</taxon>
        <taxon>metagenomes</taxon>
        <taxon>ecological metagenomes</taxon>
    </lineage>
</organism>
<gene>
    <name evidence="7" type="ORF">UFOPK3331_01128</name>
</gene>
<evidence type="ECO:0000313" key="7">
    <source>
        <dbReference type="EMBL" id="CAB4342528.1"/>
    </source>
</evidence>
<accession>A0A6J5ZLZ4</accession>
<evidence type="ECO:0000256" key="1">
    <source>
        <dbReference type="ARBA" id="ARBA00005896"/>
    </source>
</evidence>
<feature type="domain" description="TauD/TfdA-like" evidence="6">
    <location>
        <begin position="5"/>
        <end position="254"/>
    </location>
</feature>
<protein>
    <submittedName>
        <fullName evidence="7">Unannotated protein</fullName>
    </submittedName>
</protein>
<dbReference type="GO" id="GO:0006790">
    <property type="term" value="P:sulfur compound metabolic process"/>
    <property type="evidence" value="ECO:0007669"/>
    <property type="project" value="TreeGrafter"/>
</dbReference>
<keyword evidence="5" id="KW-0408">Iron</keyword>
<proteinExistence type="inferred from homology"/>
<dbReference type="GO" id="GO:0046872">
    <property type="term" value="F:metal ion binding"/>
    <property type="evidence" value="ECO:0007669"/>
    <property type="project" value="UniProtKB-KW"/>
</dbReference>
<dbReference type="Gene3D" id="3.60.130.10">
    <property type="entry name" value="Clavaminate synthase-like"/>
    <property type="match status" value="1"/>
</dbReference>
<dbReference type="InterPro" id="IPR051323">
    <property type="entry name" value="AtsK-like"/>
</dbReference>
<dbReference type="GO" id="GO:0000908">
    <property type="term" value="F:taurine dioxygenase activity"/>
    <property type="evidence" value="ECO:0007669"/>
    <property type="project" value="TreeGrafter"/>
</dbReference>
<dbReference type="InterPro" id="IPR042098">
    <property type="entry name" value="TauD-like_sf"/>
</dbReference>
<keyword evidence="4" id="KW-0560">Oxidoreductase</keyword>
<evidence type="ECO:0000256" key="2">
    <source>
        <dbReference type="ARBA" id="ARBA00022723"/>
    </source>
</evidence>
<evidence type="ECO:0000259" key="6">
    <source>
        <dbReference type="Pfam" id="PF02668"/>
    </source>
</evidence>
<reference evidence="7" key="1">
    <citation type="submission" date="2020-05" db="EMBL/GenBank/DDBJ databases">
        <authorList>
            <person name="Chiriac C."/>
            <person name="Salcher M."/>
            <person name="Ghai R."/>
            <person name="Kavagutti S V."/>
        </authorList>
    </citation>
    <scope>NUCLEOTIDE SEQUENCE</scope>
</reference>
<dbReference type="PANTHER" id="PTHR30468">
    <property type="entry name" value="ALPHA-KETOGLUTARATE-DEPENDENT SULFONATE DIOXYGENASE"/>
    <property type="match status" value="1"/>
</dbReference>
<evidence type="ECO:0000256" key="3">
    <source>
        <dbReference type="ARBA" id="ARBA00022964"/>
    </source>
</evidence>
<evidence type="ECO:0000256" key="5">
    <source>
        <dbReference type="ARBA" id="ARBA00023004"/>
    </source>
</evidence>
<dbReference type="Pfam" id="PF02668">
    <property type="entry name" value="TauD"/>
    <property type="match status" value="1"/>
</dbReference>
<keyword evidence="3" id="KW-0223">Dioxygenase</keyword>
<dbReference type="GO" id="GO:0005737">
    <property type="term" value="C:cytoplasm"/>
    <property type="evidence" value="ECO:0007669"/>
    <property type="project" value="TreeGrafter"/>
</dbReference>
<dbReference type="AlphaFoldDB" id="A0A6J5ZLZ4"/>
<keyword evidence="2" id="KW-0479">Metal-binding</keyword>
<dbReference type="SUPFAM" id="SSF51197">
    <property type="entry name" value="Clavaminate synthase-like"/>
    <property type="match status" value="1"/>
</dbReference>
<evidence type="ECO:0000256" key="4">
    <source>
        <dbReference type="ARBA" id="ARBA00023002"/>
    </source>
</evidence>
<sequence length="258" mass="28285">MALTITPLPAALGATVTGLDLSNGISNELVDLLHHAWYEHLVLFFPEAHLTLDQHIALGETFGRLAATTTGDEDYRGQPTLGQNGEVLVLDASTPQGRANAWHTDVTFAKTPPNGSLLAMQICPSTGGDTLWSNQYNAYDALAPAMKHLIDGLDAMHGRPGLTGLNPHPMVKVHPVTGRKALFVNRGWTTSIVGMSQTESIGLLASLFNHAEKPEFNTRWHWTSGDAALWDNRCTMHYAVNDYEEAPRILHRVTIYDR</sequence>
<comment type="similarity">
    <text evidence="1">Belongs to the TfdA dioxygenase family.</text>
</comment>
<name>A0A6J5ZLZ4_9ZZZZ</name>
<dbReference type="EMBL" id="CAESAL010000037">
    <property type="protein sequence ID" value="CAB4342528.1"/>
    <property type="molecule type" value="Genomic_DNA"/>
</dbReference>
<dbReference type="PANTHER" id="PTHR30468:SF1">
    <property type="entry name" value="ALPHA-KETOGLUTARATE-DEPENDENT SULFONATE DIOXYGENASE"/>
    <property type="match status" value="1"/>
</dbReference>
<dbReference type="InterPro" id="IPR003819">
    <property type="entry name" value="TauD/TfdA-like"/>
</dbReference>